<evidence type="ECO:0000313" key="2">
    <source>
        <dbReference type="EMBL" id="KXS94418.1"/>
    </source>
</evidence>
<feature type="transmembrane region" description="Helical" evidence="1">
    <location>
        <begin position="38"/>
        <end position="56"/>
    </location>
</feature>
<keyword evidence="1" id="KW-0812">Transmembrane</keyword>
<protein>
    <submittedName>
        <fullName evidence="2">Uncharacterized protein</fullName>
    </submittedName>
</protein>
<keyword evidence="3" id="KW-1185">Reference proteome</keyword>
<evidence type="ECO:0000313" key="3">
    <source>
        <dbReference type="Proteomes" id="UP000070133"/>
    </source>
</evidence>
<feature type="transmembrane region" description="Helical" evidence="1">
    <location>
        <begin position="6"/>
        <end position="26"/>
    </location>
</feature>
<dbReference type="Proteomes" id="UP000070133">
    <property type="component" value="Unassembled WGS sequence"/>
</dbReference>
<evidence type="ECO:0000256" key="1">
    <source>
        <dbReference type="SAM" id="Phobius"/>
    </source>
</evidence>
<dbReference type="EMBL" id="LFZN01000292">
    <property type="protein sequence ID" value="KXS94418.1"/>
    <property type="molecule type" value="Genomic_DNA"/>
</dbReference>
<name>A0A139GW93_9PEZI</name>
<organism evidence="2 3">
    <name type="scientific">Pseudocercospora eumusae</name>
    <dbReference type="NCBI Taxonomy" id="321146"/>
    <lineage>
        <taxon>Eukaryota</taxon>
        <taxon>Fungi</taxon>
        <taxon>Dikarya</taxon>
        <taxon>Ascomycota</taxon>
        <taxon>Pezizomycotina</taxon>
        <taxon>Dothideomycetes</taxon>
        <taxon>Dothideomycetidae</taxon>
        <taxon>Mycosphaerellales</taxon>
        <taxon>Mycosphaerellaceae</taxon>
        <taxon>Pseudocercospora</taxon>
    </lineage>
</organism>
<proteinExistence type="predicted"/>
<dbReference type="AlphaFoldDB" id="A0A139GW93"/>
<feature type="transmembrane region" description="Helical" evidence="1">
    <location>
        <begin position="76"/>
        <end position="93"/>
    </location>
</feature>
<feature type="transmembrane region" description="Helical" evidence="1">
    <location>
        <begin position="143"/>
        <end position="169"/>
    </location>
</feature>
<feature type="transmembrane region" description="Helical" evidence="1">
    <location>
        <begin position="105"/>
        <end position="123"/>
    </location>
</feature>
<keyword evidence="1" id="KW-0472">Membrane</keyword>
<sequence length="230" mass="26227">MALADLSLLLILIIAIPTTKILISYYHRPMHEADQYKTLCLLLLMHIYAILGSISLPGDDTPIFRGSLGSLWSLRYVIAFFLAWVLESFWIVIGLRYGEDIRCPASVFILTEICLWAWVLRIDDDRDVAWVEESTEQHEISKVLVRLGGIFVAGLGCLLVACVVDRMFWRKMDRGRRERELVQGDERCYGTMGFSGRDCDLDEDYGKLRDGGRRLGQTARTATQDICSRV</sequence>
<gene>
    <name evidence="2" type="ORF">AC578_9353</name>
</gene>
<accession>A0A139GW93</accession>
<keyword evidence="1" id="KW-1133">Transmembrane helix</keyword>
<reference evidence="2 3" key="1">
    <citation type="submission" date="2015-07" db="EMBL/GenBank/DDBJ databases">
        <title>Comparative genomics of the Sigatoka disease complex on banana suggests a link between parallel evolutionary changes in Pseudocercospora fijiensis and Pseudocercospora eumusae and increased virulence on the banana host.</title>
        <authorList>
            <person name="Chang T.-C."/>
            <person name="Salvucci A."/>
            <person name="Crous P.W."/>
            <person name="Stergiopoulos I."/>
        </authorList>
    </citation>
    <scope>NUCLEOTIDE SEQUENCE [LARGE SCALE GENOMIC DNA]</scope>
    <source>
        <strain evidence="2 3">CBS 114824</strain>
    </source>
</reference>
<comment type="caution">
    <text evidence="2">The sequence shown here is derived from an EMBL/GenBank/DDBJ whole genome shotgun (WGS) entry which is preliminary data.</text>
</comment>
<dbReference type="OrthoDB" id="10560152at2759"/>